<dbReference type="InParanoid" id="A0A0G4EL13"/>
<dbReference type="VEuPathDB" id="CryptoDB:Vbra_5122"/>
<sequence length="1181" mass="127729">MLAWLPAAVLVILLGQWERRGAVAQFTTACLTGNTRETDDGRPTETNADCQAVVIPGEDGDEIFYSSCEANALLPIVDNPDLGNFGQCFYEDIAQEDLKEQQEYALNNEDSDTFGNVTATSGNQSIICGEPSGVTGTNITDLGTAALGSCPSDKPICARTSDSRFCYCIEEEVGLFGDVASFSRGDVSLVLGVASGQPSSLCFPAELDPCFNAVNRFAVPFDCAGSLPVVERREDIGPDPRQQRLLPNDPPTDPQEATFAQLVPGTYLFEDVRSGAYLPTIDNVGTGNVPSCMRIQGKKNDSNGLDDFFLDLSCNTTEGVSVTLQFTCPETGLCSNRAGNALQPAVATIQGVLQVEQASNPACEGIEAQIEVALTGFVDESESLIAQQFEYNQTQRILIFGNEEQDDLVTARLIGILSPAANTSLGLLTFPDDVPDECDALLNQRVFTVTSGQTEAGGIIGLAASGFGRDVESGNTIRKRPLELNEDAKANRTAFLDCSNFCVRAEQSRDDDEAVGNRDTEDSELVFLGKDLGRALLGEVLPTIFFPIYEPGKSPDLSFSSFFLGDSFFASTTLDTTVCSGDDRFDGLPLPALALCTKALPEAPRSFELFDTETGTQLDFIIKGQLGKLIDGRQVLTNCRGQRLQDLPVGVDPGGGSPFLFNQISGRGIGETVGIALAPDAGDLGGNTCVTTRQRGDKRRLHSCMGIMEDREQSVNVSILLRPGNGSETAGCSGGGGRNLTDQIMEEADICFIGYTCFEACPQVNLTTTPPTAQPSSYLLTDRLSETTNGANVSYCLELIDEDFRALFTCDPDEEDPDEEGVGLQVRIRYDVAELDGRVVNIIDNTTGELATVDVANVDFKGAVRQVLPEECNGTLMFVEGTLVGGLVFQLSPDEEPLNGKYLPTVTRFPAVPEILWTSTASPGEMEYVMVQGLYPSSEDIPKECFDLTQKLTYRKRAFVLEDGNPKPRTSIPLVEVAESEAESDKMDVDTFGWFRVYEEQSEGGREQRNFRSRIEGTLWEVCGIQKIDSTAVQIQCLPREPFKVTADAPGIELTQKQLNSTAEVVTNDGTTLKLESPVDFLTCSCNDRERIKNETNGGDGFIVRTVPLFVDIDPKVEGEEVKQLCPVLIDCKPPTDGDASCKPSEMALRRLTVSLLRPRPLHKAIQQGSGGAEQRSRGRG</sequence>
<reference evidence="3 4" key="1">
    <citation type="submission" date="2014-11" db="EMBL/GenBank/DDBJ databases">
        <authorList>
            <person name="Zhu J."/>
            <person name="Qi W."/>
            <person name="Song R."/>
        </authorList>
    </citation>
    <scope>NUCLEOTIDE SEQUENCE [LARGE SCALE GENOMIC DNA]</scope>
</reference>
<keyword evidence="4" id="KW-1185">Reference proteome</keyword>
<accession>A0A0G4EL13</accession>
<evidence type="ECO:0000256" key="1">
    <source>
        <dbReference type="SAM" id="MobiDB-lite"/>
    </source>
</evidence>
<keyword evidence="2" id="KW-0732">Signal</keyword>
<evidence type="ECO:0000313" key="4">
    <source>
        <dbReference type="Proteomes" id="UP000041254"/>
    </source>
</evidence>
<dbReference type="Proteomes" id="UP000041254">
    <property type="component" value="Unassembled WGS sequence"/>
</dbReference>
<evidence type="ECO:0000256" key="2">
    <source>
        <dbReference type="SAM" id="SignalP"/>
    </source>
</evidence>
<organism evidence="3 4">
    <name type="scientific">Vitrella brassicaformis (strain CCMP3155)</name>
    <dbReference type="NCBI Taxonomy" id="1169540"/>
    <lineage>
        <taxon>Eukaryota</taxon>
        <taxon>Sar</taxon>
        <taxon>Alveolata</taxon>
        <taxon>Colpodellida</taxon>
        <taxon>Vitrellaceae</taxon>
        <taxon>Vitrella</taxon>
    </lineage>
</organism>
<dbReference type="PhylomeDB" id="A0A0G4EL13"/>
<feature type="region of interest" description="Disordered" evidence="1">
    <location>
        <begin position="233"/>
        <end position="253"/>
    </location>
</feature>
<gene>
    <name evidence="3" type="ORF">Vbra_5122</name>
</gene>
<name>A0A0G4EL13_VITBC</name>
<dbReference type="AlphaFoldDB" id="A0A0G4EL13"/>
<feature type="region of interest" description="Disordered" evidence="1">
    <location>
        <begin position="1160"/>
        <end position="1181"/>
    </location>
</feature>
<evidence type="ECO:0000313" key="3">
    <source>
        <dbReference type="EMBL" id="CEL97871.1"/>
    </source>
</evidence>
<feature type="compositionally biased region" description="Basic and acidic residues" evidence="1">
    <location>
        <begin position="233"/>
        <end position="242"/>
    </location>
</feature>
<feature type="chain" id="PRO_5005187470" evidence="2">
    <location>
        <begin position="25"/>
        <end position="1181"/>
    </location>
</feature>
<feature type="signal peptide" evidence="2">
    <location>
        <begin position="1"/>
        <end position="24"/>
    </location>
</feature>
<protein>
    <submittedName>
        <fullName evidence="3">Uncharacterized protein</fullName>
    </submittedName>
</protein>
<dbReference type="EMBL" id="CDMY01000257">
    <property type="protein sequence ID" value="CEL97871.1"/>
    <property type="molecule type" value="Genomic_DNA"/>
</dbReference>
<proteinExistence type="predicted"/>